<name>A0A6P0UML7_9FLAO</name>
<protein>
    <recommendedName>
        <fullName evidence="4">Fibronectin type-III domain-containing protein</fullName>
    </recommendedName>
</protein>
<evidence type="ECO:0008006" key="4">
    <source>
        <dbReference type="Google" id="ProtNLM"/>
    </source>
</evidence>
<dbReference type="Gene3D" id="2.60.40.10">
    <property type="entry name" value="Immunoglobulins"/>
    <property type="match status" value="2"/>
</dbReference>
<dbReference type="RefSeq" id="WP_163606092.1">
    <property type="nucleotide sequence ID" value="NZ_JAABOO010000001.1"/>
</dbReference>
<evidence type="ECO:0000313" key="2">
    <source>
        <dbReference type="EMBL" id="NER13089.1"/>
    </source>
</evidence>
<gene>
    <name evidence="2" type="ORF">GWK08_06540</name>
</gene>
<sequence length="230" mass="25011">MKKNIKKHIVLMVLGLVSFACGGGSDGPPPNEPPTTAQLIFPSPDLLCIDNNITFDWSDATDPEGQTVRYEIVIARDRNLTQIEERRSVNQSQVTITLERAVAFYWSVTTLDSEGASSTPTPTQAFYTEGDGVANYAPFTAALVSPADEGSVDAGTVSLTWMGGDTDTEDTLTYELFFGTEVDPPSFQTGITAETFDVTVTSGMTYYWRIDTTDDSGAKSIGQIWEFTVN</sequence>
<comment type="caution">
    <text evidence="2">The sequence shown here is derived from an EMBL/GenBank/DDBJ whole genome shotgun (WGS) entry which is preliminary data.</text>
</comment>
<evidence type="ECO:0000313" key="3">
    <source>
        <dbReference type="Proteomes" id="UP000468581"/>
    </source>
</evidence>
<dbReference type="InterPro" id="IPR013783">
    <property type="entry name" value="Ig-like_fold"/>
</dbReference>
<dbReference type="Proteomes" id="UP000468581">
    <property type="component" value="Unassembled WGS sequence"/>
</dbReference>
<accession>A0A6P0UML7</accession>
<feature type="chain" id="PRO_5026795087" description="Fibronectin type-III domain-containing protein" evidence="1">
    <location>
        <begin position="23"/>
        <end position="230"/>
    </location>
</feature>
<reference evidence="2 3" key="1">
    <citation type="submission" date="2020-01" db="EMBL/GenBank/DDBJ databases">
        <title>Leptobacterium flavescens.</title>
        <authorList>
            <person name="Wang G."/>
        </authorList>
    </citation>
    <scope>NUCLEOTIDE SEQUENCE [LARGE SCALE GENOMIC DNA]</scope>
    <source>
        <strain evidence="2 3">KCTC 22160</strain>
    </source>
</reference>
<dbReference type="AlphaFoldDB" id="A0A6P0UML7"/>
<feature type="signal peptide" evidence="1">
    <location>
        <begin position="1"/>
        <end position="22"/>
    </location>
</feature>
<dbReference type="PROSITE" id="PS51257">
    <property type="entry name" value="PROKAR_LIPOPROTEIN"/>
    <property type="match status" value="1"/>
</dbReference>
<keyword evidence="3" id="KW-1185">Reference proteome</keyword>
<proteinExistence type="predicted"/>
<dbReference type="EMBL" id="JAABOO010000001">
    <property type="protein sequence ID" value="NER13089.1"/>
    <property type="molecule type" value="Genomic_DNA"/>
</dbReference>
<evidence type="ECO:0000256" key="1">
    <source>
        <dbReference type="SAM" id="SignalP"/>
    </source>
</evidence>
<organism evidence="2 3">
    <name type="scientific">Leptobacterium flavescens</name>
    <dbReference type="NCBI Taxonomy" id="472055"/>
    <lineage>
        <taxon>Bacteria</taxon>
        <taxon>Pseudomonadati</taxon>
        <taxon>Bacteroidota</taxon>
        <taxon>Flavobacteriia</taxon>
        <taxon>Flavobacteriales</taxon>
        <taxon>Flavobacteriaceae</taxon>
        <taxon>Leptobacterium</taxon>
    </lineage>
</organism>
<keyword evidence="1" id="KW-0732">Signal</keyword>